<comment type="catalytic activity">
    <reaction evidence="10">
        <text>Preferential cleavage: Arg-|-Xaa, Lys-|-Xaa.</text>
        <dbReference type="EC" id="3.4.21.4"/>
    </reaction>
</comment>
<keyword evidence="3" id="KW-0964">Secreted</keyword>
<reference evidence="16" key="2">
    <citation type="submission" date="2025-08" db="UniProtKB">
        <authorList>
            <consortium name="RefSeq"/>
        </authorList>
    </citation>
    <scope>IDENTIFICATION</scope>
    <source>
        <strain evidence="16">14028-0561.14</strain>
        <tissue evidence="16">Whole fly</tissue>
    </source>
</reference>
<feature type="signal peptide" evidence="13">
    <location>
        <begin position="1"/>
        <end position="17"/>
    </location>
</feature>
<keyword evidence="6 12" id="KW-0378">Hydrolase</keyword>
<dbReference type="Proteomes" id="UP001652661">
    <property type="component" value="Chromosome 2L"/>
</dbReference>
<dbReference type="InterPro" id="IPR018114">
    <property type="entry name" value="TRYPSIN_HIS"/>
</dbReference>
<keyword evidence="8" id="KW-0865">Zymogen</keyword>
<keyword evidence="9" id="KW-1015">Disulfide bond</keyword>
<dbReference type="GO" id="GO:0006508">
    <property type="term" value="P:proteolysis"/>
    <property type="evidence" value="ECO:0007669"/>
    <property type="project" value="UniProtKB-KW"/>
</dbReference>
<evidence type="ECO:0000256" key="6">
    <source>
        <dbReference type="ARBA" id="ARBA00022801"/>
    </source>
</evidence>
<dbReference type="GO" id="GO:0005576">
    <property type="term" value="C:extracellular region"/>
    <property type="evidence" value="ECO:0007669"/>
    <property type="project" value="UniProtKB-SubCell"/>
</dbReference>
<dbReference type="OrthoDB" id="10059102at2759"/>
<keyword evidence="7 12" id="KW-0720">Serine protease</keyword>
<dbReference type="PROSITE" id="PS00134">
    <property type="entry name" value="TRYPSIN_HIS"/>
    <property type="match status" value="1"/>
</dbReference>
<keyword evidence="4 12" id="KW-0645">Protease</keyword>
<dbReference type="PANTHER" id="PTHR24276">
    <property type="entry name" value="POLYSERASE-RELATED"/>
    <property type="match status" value="1"/>
</dbReference>
<dbReference type="FunFam" id="2.40.10.10:FF:000068">
    <property type="entry name" value="transmembrane protease serine 2"/>
    <property type="match status" value="1"/>
</dbReference>
<comment type="similarity">
    <text evidence="2">Belongs to the peptidase S1 family.</text>
</comment>
<dbReference type="InterPro" id="IPR001314">
    <property type="entry name" value="Peptidase_S1A"/>
</dbReference>
<evidence type="ECO:0000256" key="4">
    <source>
        <dbReference type="ARBA" id="ARBA00022670"/>
    </source>
</evidence>
<evidence type="ECO:0000256" key="2">
    <source>
        <dbReference type="ARBA" id="ARBA00007664"/>
    </source>
</evidence>
<evidence type="ECO:0000259" key="14">
    <source>
        <dbReference type="PROSITE" id="PS50240"/>
    </source>
</evidence>
<dbReference type="GeneID" id="108079572"/>
<evidence type="ECO:0000256" key="9">
    <source>
        <dbReference type="ARBA" id="ARBA00023157"/>
    </source>
</evidence>
<dbReference type="PROSITE" id="PS00135">
    <property type="entry name" value="TRYPSIN_SER"/>
    <property type="match status" value="1"/>
</dbReference>
<evidence type="ECO:0000256" key="11">
    <source>
        <dbReference type="ARBA" id="ARBA00038868"/>
    </source>
</evidence>
<sequence>MFIKCLLLLLTPSFLSAGHLPRVYPRIIDGIYTDIKEAPWQVSLQLNGEHQCGGSIYDNRTIITAAHCFFSNDNKEIDTHAFSVSVGSTSRFNGTVYGLEKKVHYPGFKVKEFYRNDIAVLRLSNPLVFGDNVQPISLATKEPVAGTIAAATGWGVVHLTFDIWGIGSFYPENLLGIRKRILTLETCQKWYWNNFGEDVLCTDPGVCNGDSGGPLVVNRELVGVMSGMQYLHCNGPAFFANVFHLRGWILSAIKALNSYN</sequence>
<proteinExistence type="inferred from homology"/>
<dbReference type="InterPro" id="IPR001254">
    <property type="entry name" value="Trypsin_dom"/>
</dbReference>
<evidence type="ECO:0000313" key="16">
    <source>
        <dbReference type="RefSeq" id="XP_017029405.1"/>
    </source>
</evidence>
<evidence type="ECO:0000313" key="15">
    <source>
        <dbReference type="Proteomes" id="UP001652661"/>
    </source>
</evidence>
<evidence type="ECO:0000256" key="1">
    <source>
        <dbReference type="ARBA" id="ARBA00004239"/>
    </source>
</evidence>
<dbReference type="InterPro" id="IPR033116">
    <property type="entry name" value="TRYPSIN_SER"/>
</dbReference>
<gene>
    <name evidence="16" type="primary">LOC108079572</name>
</gene>
<comment type="subcellular location">
    <subcellularLocation>
        <location evidence="1">Secreted</location>
        <location evidence="1">Extracellular space</location>
    </subcellularLocation>
</comment>
<dbReference type="SUPFAM" id="SSF50494">
    <property type="entry name" value="Trypsin-like serine proteases"/>
    <property type="match status" value="1"/>
</dbReference>
<evidence type="ECO:0000256" key="8">
    <source>
        <dbReference type="ARBA" id="ARBA00023145"/>
    </source>
</evidence>
<dbReference type="InterPro" id="IPR050430">
    <property type="entry name" value="Peptidase_S1"/>
</dbReference>
<dbReference type="InterPro" id="IPR009003">
    <property type="entry name" value="Peptidase_S1_PA"/>
</dbReference>
<dbReference type="Gene3D" id="2.40.10.10">
    <property type="entry name" value="Trypsin-like serine proteases"/>
    <property type="match status" value="1"/>
</dbReference>
<feature type="chain" id="PRO_5028250105" description="trypsin" evidence="13">
    <location>
        <begin position="18"/>
        <end position="260"/>
    </location>
</feature>
<keyword evidence="5 13" id="KW-0732">Signal</keyword>
<dbReference type="RefSeq" id="XP_017029405.1">
    <property type="nucleotide sequence ID" value="XM_017173916.3"/>
</dbReference>
<organism evidence="15 16">
    <name type="scientific">Drosophila kikkawai</name>
    <name type="common">Fruit fly</name>
    <dbReference type="NCBI Taxonomy" id="30033"/>
    <lineage>
        <taxon>Eukaryota</taxon>
        <taxon>Metazoa</taxon>
        <taxon>Ecdysozoa</taxon>
        <taxon>Arthropoda</taxon>
        <taxon>Hexapoda</taxon>
        <taxon>Insecta</taxon>
        <taxon>Pterygota</taxon>
        <taxon>Neoptera</taxon>
        <taxon>Endopterygota</taxon>
        <taxon>Diptera</taxon>
        <taxon>Brachycera</taxon>
        <taxon>Muscomorpha</taxon>
        <taxon>Ephydroidea</taxon>
        <taxon>Drosophilidae</taxon>
        <taxon>Drosophila</taxon>
        <taxon>Sophophora</taxon>
    </lineage>
</organism>
<evidence type="ECO:0000256" key="10">
    <source>
        <dbReference type="ARBA" id="ARBA00036320"/>
    </source>
</evidence>
<evidence type="ECO:0000256" key="12">
    <source>
        <dbReference type="RuleBase" id="RU363034"/>
    </source>
</evidence>
<keyword evidence="15" id="KW-1185">Reference proteome</keyword>
<dbReference type="PRINTS" id="PR00722">
    <property type="entry name" value="CHYMOTRYPSIN"/>
</dbReference>
<evidence type="ECO:0000256" key="13">
    <source>
        <dbReference type="SAM" id="SignalP"/>
    </source>
</evidence>
<dbReference type="PROSITE" id="PS50240">
    <property type="entry name" value="TRYPSIN_DOM"/>
    <property type="match status" value="1"/>
</dbReference>
<feature type="domain" description="Peptidase S1" evidence="14">
    <location>
        <begin position="27"/>
        <end position="254"/>
    </location>
</feature>
<evidence type="ECO:0000256" key="5">
    <source>
        <dbReference type="ARBA" id="ARBA00022729"/>
    </source>
</evidence>
<name>A0A6P4ILT9_DROKI</name>
<dbReference type="PANTHER" id="PTHR24276:SF91">
    <property type="entry name" value="AT26814P-RELATED"/>
    <property type="match status" value="1"/>
</dbReference>
<dbReference type="InterPro" id="IPR043504">
    <property type="entry name" value="Peptidase_S1_PA_chymotrypsin"/>
</dbReference>
<evidence type="ECO:0000256" key="3">
    <source>
        <dbReference type="ARBA" id="ARBA00022525"/>
    </source>
</evidence>
<accession>A0A6P4ILT9</accession>
<dbReference type="CDD" id="cd00190">
    <property type="entry name" value="Tryp_SPc"/>
    <property type="match status" value="1"/>
</dbReference>
<dbReference type="Pfam" id="PF00089">
    <property type="entry name" value="Trypsin"/>
    <property type="match status" value="1"/>
</dbReference>
<dbReference type="EC" id="3.4.21.4" evidence="11"/>
<dbReference type="AlphaFoldDB" id="A0A6P4ILT9"/>
<protein>
    <recommendedName>
        <fullName evidence="11">trypsin</fullName>
        <ecNumber evidence="11">3.4.21.4</ecNumber>
    </recommendedName>
</protein>
<dbReference type="SMART" id="SM00020">
    <property type="entry name" value="Tryp_SPc"/>
    <property type="match status" value="1"/>
</dbReference>
<dbReference type="GO" id="GO:0004252">
    <property type="term" value="F:serine-type endopeptidase activity"/>
    <property type="evidence" value="ECO:0007669"/>
    <property type="project" value="UniProtKB-EC"/>
</dbReference>
<reference evidence="15" key="1">
    <citation type="submission" date="2025-05" db="UniProtKB">
        <authorList>
            <consortium name="RefSeq"/>
        </authorList>
    </citation>
    <scope>NUCLEOTIDE SEQUENCE [LARGE SCALE GENOMIC DNA]</scope>
    <source>
        <strain evidence="15">14028-0561.14</strain>
    </source>
</reference>
<evidence type="ECO:0000256" key="7">
    <source>
        <dbReference type="ARBA" id="ARBA00022825"/>
    </source>
</evidence>